<keyword evidence="1" id="KW-0472">Membrane</keyword>
<protein>
    <submittedName>
        <fullName evidence="2">Uncharacterized protein</fullName>
    </submittedName>
</protein>
<evidence type="ECO:0000256" key="1">
    <source>
        <dbReference type="SAM" id="Phobius"/>
    </source>
</evidence>
<evidence type="ECO:0000313" key="2">
    <source>
        <dbReference type="EMBL" id="MFD2317238.1"/>
    </source>
</evidence>
<feature type="transmembrane region" description="Helical" evidence="1">
    <location>
        <begin position="111"/>
        <end position="133"/>
    </location>
</feature>
<dbReference type="Proteomes" id="UP001597287">
    <property type="component" value="Unassembled WGS sequence"/>
</dbReference>
<dbReference type="RefSeq" id="WP_380107945.1">
    <property type="nucleotide sequence ID" value="NZ_JBHSIH010000001.1"/>
</dbReference>
<reference evidence="3" key="1">
    <citation type="journal article" date="2019" name="Int. J. Syst. Evol. Microbiol.">
        <title>The Global Catalogue of Microorganisms (GCM) 10K type strain sequencing project: providing services to taxonomists for standard genome sequencing and annotation.</title>
        <authorList>
            <consortium name="The Broad Institute Genomics Platform"/>
            <consortium name="The Broad Institute Genome Sequencing Center for Infectious Disease"/>
            <person name="Wu L."/>
            <person name="Ma J."/>
        </authorList>
    </citation>
    <scope>NUCLEOTIDE SEQUENCE [LARGE SCALE GENOMIC DNA]</scope>
    <source>
        <strain evidence="3">CCUG 62793</strain>
    </source>
</reference>
<organism evidence="2 3">
    <name type="scientific">Delftia deserti</name>
    <dbReference type="NCBI Taxonomy" id="1651218"/>
    <lineage>
        <taxon>Bacteria</taxon>
        <taxon>Pseudomonadati</taxon>
        <taxon>Pseudomonadota</taxon>
        <taxon>Betaproteobacteria</taxon>
        <taxon>Burkholderiales</taxon>
        <taxon>Comamonadaceae</taxon>
        <taxon>Delftia</taxon>
    </lineage>
</organism>
<evidence type="ECO:0000313" key="3">
    <source>
        <dbReference type="Proteomes" id="UP001597287"/>
    </source>
</evidence>
<keyword evidence="3" id="KW-1185">Reference proteome</keyword>
<accession>A0ABW5EH92</accession>
<dbReference type="EMBL" id="JBHUIG010000001">
    <property type="protein sequence ID" value="MFD2317238.1"/>
    <property type="molecule type" value="Genomic_DNA"/>
</dbReference>
<name>A0ABW5EH92_9BURK</name>
<keyword evidence="1" id="KW-0812">Transmembrane</keyword>
<keyword evidence="1" id="KW-1133">Transmembrane helix</keyword>
<sequence length="168" mass="17792">MFIQSPMIGTDPLGLEYVDGPLGMADRVASIPSGGLSSTANMAVGAGGGFQAPFGFGMGADSSIVVDFRLNSCWHSDICHARGFGLSGPITHIFNYMRKELIVRKIYNNEYGMLFMIIGLLMAIVGGVLAFLWLPRGGAFMVIIGWIIGAAGLVVHFATNANDIFGGK</sequence>
<feature type="transmembrane region" description="Helical" evidence="1">
    <location>
        <begin position="139"/>
        <end position="158"/>
    </location>
</feature>
<comment type="caution">
    <text evidence="2">The sequence shown here is derived from an EMBL/GenBank/DDBJ whole genome shotgun (WGS) entry which is preliminary data.</text>
</comment>
<proteinExistence type="predicted"/>
<gene>
    <name evidence="2" type="ORF">ACFSPV_00795</name>
</gene>